<dbReference type="Proteomes" id="UP000229916">
    <property type="component" value="Unassembled WGS sequence"/>
</dbReference>
<dbReference type="EMBL" id="PEWD01000039">
    <property type="protein sequence ID" value="PIU68964.1"/>
    <property type="molecule type" value="Genomic_DNA"/>
</dbReference>
<dbReference type="Gene3D" id="3.10.450.620">
    <property type="entry name" value="JHP933, nucleotidyltransferase-like core domain"/>
    <property type="match status" value="1"/>
</dbReference>
<comment type="caution">
    <text evidence="1">The sequence shown here is derived from an EMBL/GenBank/DDBJ whole genome shotgun (WGS) entry which is preliminary data.</text>
</comment>
<gene>
    <name evidence="1" type="ORF">COS81_01985</name>
</gene>
<evidence type="ECO:0000313" key="2">
    <source>
        <dbReference type="Proteomes" id="UP000229916"/>
    </source>
</evidence>
<dbReference type="Pfam" id="PF08843">
    <property type="entry name" value="AbiEii"/>
    <property type="match status" value="1"/>
</dbReference>
<sequence length="244" mass="28984">MILPKPQDAIHKIQMYRLLKEILDNAYLSQNLYFKGGTCASMLNYLDRFSFDLDFDLKKGVNKNEARKKLDEIFRKLEFEIKDESKLALQFFLRYESQTGLRNTLKIEALDKYYQNNEYQKVYLSEIDRFAQCQTIETMFSHKLVALQDRFVNQGSIAGRDAYDIHHFFLAGYRYKAVLLEERTGKKSLEYFRELKKFIASKVTDKVISQDLNTLLPFDKFKMIRNNLKGETLLFIEDEIRRLS</sequence>
<dbReference type="AlphaFoldDB" id="A0A2M7ANM2"/>
<evidence type="ECO:0008006" key="3">
    <source>
        <dbReference type="Google" id="ProtNLM"/>
    </source>
</evidence>
<accession>A0A2M7ANM2</accession>
<evidence type="ECO:0000313" key="1">
    <source>
        <dbReference type="EMBL" id="PIU68964.1"/>
    </source>
</evidence>
<organism evidence="1 2">
    <name type="scientific">candidate division WWE3 bacterium CG06_land_8_20_14_3_00_42_16</name>
    <dbReference type="NCBI Taxonomy" id="1975083"/>
    <lineage>
        <taxon>Bacteria</taxon>
        <taxon>Katanobacteria</taxon>
    </lineage>
</organism>
<protein>
    <recommendedName>
        <fullName evidence="3">Nucleotidyl transferase AbiEii/AbiGii toxin family protein</fullName>
    </recommendedName>
</protein>
<name>A0A2M7ANM2_UNCKA</name>
<proteinExistence type="predicted"/>
<reference evidence="2" key="1">
    <citation type="submission" date="2017-09" db="EMBL/GenBank/DDBJ databases">
        <title>Depth-based differentiation of microbial function through sediment-hosted aquifers and enrichment of novel symbionts in the deep terrestrial subsurface.</title>
        <authorList>
            <person name="Probst A.J."/>
            <person name="Ladd B."/>
            <person name="Jarett J.K."/>
            <person name="Geller-Mcgrath D.E."/>
            <person name="Sieber C.M.K."/>
            <person name="Emerson J.B."/>
            <person name="Anantharaman K."/>
            <person name="Thomas B.C."/>
            <person name="Malmstrom R."/>
            <person name="Stieglmeier M."/>
            <person name="Klingl A."/>
            <person name="Woyke T."/>
            <person name="Ryan C.M."/>
            <person name="Banfield J.F."/>
        </authorList>
    </citation>
    <scope>NUCLEOTIDE SEQUENCE [LARGE SCALE GENOMIC DNA]</scope>
</reference>
<dbReference type="InterPro" id="IPR014942">
    <property type="entry name" value="AbiEii"/>
</dbReference>